<proteinExistence type="predicted"/>
<organism evidence="2 3">
    <name type="scientific">Thermomonospora echinospora</name>
    <dbReference type="NCBI Taxonomy" id="1992"/>
    <lineage>
        <taxon>Bacteria</taxon>
        <taxon>Bacillati</taxon>
        <taxon>Actinomycetota</taxon>
        <taxon>Actinomycetes</taxon>
        <taxon>Streptosporangiales</taxon>
        <taxon>Thermomonosporaceae</taxon>
        <taxon>Thermomonospora</taxon>
    </lineage>
</organism>
<dbReference type="InterPro" id="IPR058548">
    <property type="entry name" value="MlaB-like_STAS"/>
</dbReference>
<evidence type="ECO:0000313" key="3">
    <source>
        <dbReference type="Proteomes" id="UP000236723"/>
    </source>
</evidence>
<dbReference type="InterPro" id="IPR025847">
    <property type="entry name" value="MEDS_domain"/>
</dbReference>
<dbReference type="CDD" id="cd07043">
    <property type="entry name" value="STAS_anti-anti-sigma_factors"/>
    <property type="match status" value="1"/>
</dbReference>
<dbReference type="EMBL" id="FNVO01000002">
    <property type="protein sequence ID" value="SEF89917.1"/>
    <property type="molecule type" value="Genomic_DNA"/>
</dbReference>
<keyword evidence="3" id="KW-1185">Reference proteome</keyword>
<reference evidence="3" key="1">
    <citation type="submission" date="2016-10" db="EMBL/GenBank/DDBJ databases">
        <authorList>
            <person name="Varghese N."/>
            <person name="Submissions S."/>
        </authorList>
    </citation>
    <scope>NUCLEOTIDE SEQUENCE [LARGE SCALE GENOMIC DNA]</scope>
    <source>
        <strain evidence="3">DSM 43163</strain>
    </source>
</reference>
<gene>
    <name evidence="2" type="ORF">SAMN04489712_102431</name>
</gene>
<dbReference type="Gene3D" id="3.30.750.24">
    <property type="entry name" value="STAS domain"/>
    <property type="match status" value="1"/>
</dbReference>
<dbReference type="Pfam" id="PF14417">
    <property type="entry name" value="MEDS"/>
    <property type="match status" value="1"/>
</dbReference>
<dbReference type="InterPro" id="IPR036513">
    <property type="entry name" value="STAS_dom_sf"/>
</dbReference>
<dbReference type="Pfam" id="PF13466">
    <property type="entry name" value="STAS_2"/>
    <property type="match status" value="1"/>
</dbReference>
<dbReference type="OrthoDB" id="116243at2"/>
<protein>
    <submittedName>
        <fullName evidence="2">Anti-anti-sigma factor</fullName>
    </submittedName>
</protein>
<dbReference type="InterPro" id="IPR002645">
    <property type="entry name" value="STAS_dom"/>
</dbReference>
<sequence length="285" mass="29884">MAVKGAMDSLWSVRRPVGELRPGDHAWLAFGGEDEHRHVVGAFVRTGLAEGDRVVLLGGPQGAEMAGGDQVAVVGLGDSGAVDPRVLARALASEISEADRSGCRAVRIVTDLTWVLRRPGGLELALDCERHIERVIGPSTSAIAICQLDRRACAPGELAALEEAHAVAVTADPDFADSVLRIDRTFHPAGLALGGELDASRHAVFSQALSSVLARADGDPVHLDLAELEFIDLGALSMLAGAATRRPGHGPLVLDRMSARLRSVVEAVGWDMLPGLRLGAPHPGN</sequence>
<dbReference type="AlphaFoldDB" id="A0A1H5VTN5"/>
<evidence type="ECO:0000313" key="2">
    <source>
        <dbReference type="EMBL" id="SEF89917.1"/>
    </source>
</evidence>
<accession>A0A1H5VTN5</accession>
<dbReference type="SUPFAM" id="SSF52091">
    <property type="entry name" value="SpoIIaa-like"/>
    <property type="match status" value="1"/>
</dbReference>
<dbReference type="Proteomes" id="UP000236723">
    <property type="component" value="Unassembled WGS sequence"/>
</dbReference>
<feature type="domain" description="STAS" evidence="1">
    <location>
        <begin position="191"/>
        <end position="239"/>
    </location>
</feature>
<evidence type="ECO:0000259" key="1">
    <source>
        <dbReference type="PROSITE" id="PS50801"/>
    </source>
</evidence>
<name>A0A1H5VTN5_9ACTN</name>
<dbReference type="PROSITE" id="PS50801">
    <property type="entry name" value="STAS"/>
    <property type="match status" value="1"/>
</dbReference>